<dbReference type="EMBL" id="LCDA01000002">
    <property type="protein sequence ID" value="KKS43181.1"/>
    <property type="molecule type" value="Genomic_DNA"/>
</dbReference>
<reference evidence="1 2" key="1">
    <citation type="journal article" date="2015" name="Nature">
        <title>rRNA introns, odd ribosomes, and small enigmatic genomes across a large radiation of phyla.</title>
        <authorList>
            <person name="Brown C.T."/>
            <person name="Hug L.A."/>
            <person name="Thomas B.C."/>
            <person name="Sharon I."/>
            <person name="Castelle C.J."/>
            <person name="Singh A."/>
            <person name="Wilkins M.J."/>
            <person name="Williams K.H."/>
            <person name="Banfield J.F."/>
        </authorList>
    </citation>
    <scope>NUCLEOTIDE SEQUENCE [LARGE SCALE GENOMIC DNA]</scope>
</reference>
<comment type="caution">
    <text evidence="1">The sequence shown here is derived from an EMBL/GenBank/DDBJ whole genome shotgun (WGS) entry which is preliminary data.</text>
</comment>
<dbReference type="Proteomes" id="UP000033854">
    <property type="component" value="Unassembled WGS sequence"/>
</dbReference>
<evidence type="ECO:0000313" key="1">
    <source>
        <dbReference type="EMBL" id="KKS43181.1"/>
    </source>
</evidence>
<evidence type="ECO:0000313" key="2">
    <source>
        <dbReference type="Proteomes" id="UP000033854"/>
    </source>
</evidence>
<name>A0A0G1BA31_9BACT</name>
<organism evidence="1 2">
    <name type="scientific">Candidatus Collierbacteria bacterium GW2011_GWA2_42_17</name>
    <dbReference type="NCBI Taxonomy" id="1618378"/>
    <lineage>
        <taxon>Bacteria</taxon>
        <taxon>Candidatus Collieribacteriota</taxon>
    </lineage>
</organism>
<dbReference type="AlphaFoldDB" id="A0A0G1BA31"/>
<gene>
    <name evidence="1" type="ORF">UV06_C0002G0083</name>
</gene>
<protein>
    <submittedName>
        <fullName evidence="1">Uncharacterized protein</fullName>
    </submittedName>
</protein>
<accession>A0A0G1BA31</accession>
<sequence>MENRVFVSNRYKFFPDLHTKLKQQRCDLANKDDIRLEYNQYHNLYPEKYALLGPPIVIQHKNIFGKTVTSHPKSRVLCGVETKFKNDYSDLIVHVKLSVYGQKNLEAVTLIAQEIYAPLLPSTAIHVIVDLDYEIWEYLL</sequence>
<proteinExistence type="predicted"/>